<keyword evidence="6" id="KW-1185">Reference proteome</keyword>
<dbReference type="SUPFAM" id="SSF47090">
    <property type="entry name" value="PGBD-like"/>
    <property type="match status" value="2"/>
</dbReference>
<dbReference type="EMBL" id="JAPDOD010000008">
    <property type="protein sequence ID" value="MDA0161023.1"/>
    <property type="molecule type" value="Genomic_DNA"/>
</dbReference>
<proteinExistence type="predicted"/>
<evidence type="ECO:0000313" key="6">
    <source>
        <dbReference type="Proteomes" id="UP001149140"/>
    </source>
</evidence>
<dbReference type="InterPro" id="IPR036365">
    <property type="entry name" value="PGBD-like_sf"/>
</dbReference>
<dbReference type="InterPro" id="IPR011055">
    <property type="entry name" value="Dup_hybrid_motif"/>
</dbReference>
<evidence type="ECO:0000259" key="3">
    <source>
        <dbReference type="Pfam" id="PF01471"/>
    </source>
</evidence>
<feature type="chain" id="PRO_5040738202" evidence="2">
    <location>
        <begin position="19"/>
        <end position="279"/>
    </location>
</feature>
<gene>
    <name evidence="5" type="ORF">OM076_12160</name>
</gene>
<feature type="domain" description="Peptidoglycan binding-like" evidence="3">
    <location>
        <begin position="21"/>
        <end position="75"/>
    </location>
</feature>
<keyword evidence="1 2" id="KW-0732">Signal</keyword>
<feature type="domain" description="M23ase beta-sheet core" evidence="4">
    <location>
        <begin position="177"/>
        <end position="272"/>
    </location>
</feature>
<name>A0A9X3S4W3_9ACTN</name>
<organism evidence="5 6">
    <name type="scientific">Solirubrobacter ginsenosidimutans</name>
    <dbReference type="NCBI Taxonomy" id="490573"/>
    <lineage>
        <taxon>Bacteria</taxon>
        <taxon>Bacillati</taxon>
        <taxon>Actinomycetota</taxon>
        <taxon>Thermoleophilia</taxon>
        <taxon>Solirubrobacterales</taxon>
        <taxon>Solirubrobacteraceae</taxon>
        <taxon>Solirubrobacter</taxon>
    </lineage>
</organism>
<dbReference type="CDD" id="cd12797">
    <property type="entry name" value="M23_peptidase"/>
    <property type="match status" value="1"/>
</dbReference>
<dbReference type="AlphaFoldDB" id="A0A9X3S4W3"/>
<reference evidence="5" key="1">
    <citation type="submission" date="2022-10" db="EMBL/GenBank/DDBJ databases">
        <title>The WGS of Solirubrobacter ginsenosidimutans DSM 21036.</title>
        <authorList>
            <person name="Jiang Z."/>
        </authorList>
    </citation>
    <scope>NUCLEOTIDE SEQUENCE</scope>
    <source>
        <strain evidence="5">DSM 21036</strain>
    </source>
</reference>
<sequence>MSAATVAACLFVPATASAASSRVAALQVALRAHGAYAGAIDGLSGPGTTAGVRQIQRRAGLVADGIVGPQTRRALGAQGRHPIGSRPLRAGLRGWDVAALQFALETHGFPCGTVDGGFGARTTSAVERLQAFAGLAADGVAGPATLAALSRPPVRAPALRKPIAAPLGDRYGPRGNQFHAGLDFPAATGTSITAAASGRVIFSGYDDGWGLTVVLDHGNGVHTRYAHLSAAAVTVGASVGVGSLVGRVGQTGFATGPHLHFEVTVRGAYADPGLALGLY</sequence>
<dbReference type="RefSeq" id="WP_270040174.1">
    <property type="nucleotide sequence ID" value="NZ_JAPDOD010000008.1"/>
</dbReference>
<evidence type="ECO:0000256" key="1">
    <source>
        <dbReference type="ARBA" id="ARBA00022729"/>
    </source>
</evidence>
<dbReference type="GO" id="GO:0004222">
    <property type="term" value="F:metalloendopeptidase activity"/>
    <property type="evidence" value="ECO:0007669"/>
    <property type="project" value="TreeGrafter"/>
</dbReference>
<dbReference type="InterPro" id="IPR002477">
    <property type="entry name" value="Peptidoglycan-bd-like"/>
</dbReference>
<dbReference type="Pfam" id="PF01471">
    <property type="entry name" value="PG_binding_1"/>
    <property type="match status" value="2"/>
</dbReference>
<dbReference type="InterPro" id="IPR050570">
    <property type="entry name" value="Cell_wall_metabolism_enzyme"/>
</dbReference>
<feature type="signal peptide" evidence="2">
    <location>
        <begin position="1"/>
        <end position="18"/>
    </location>
</feature>
<dbReference type="PANTHER" id="PTHR21666">
    <property type="entry name" value="PEPTIDASE-RELATED"/>
    <property type="match status" value="1"/>
</dbReference>
<comment type="caution">
    <text evidence="5">The sequence shown here is derived from an EMBL/GenBank/DDBJ whole genome shotgun (WGS) entry which is preliminary data.</text>
</comment>
<evidence type="ECO:0000259" key="4">
    <source>
        <dbReference type="Pfam" id="PF01551"/>
    </source>
</evidence>
<dbReference type="PANTHER" id="PTHR21666:SF289">
    <property type="entry name" value="L-ALA--D-GLU ENDOPEPTIDASE"/>
    <property type="match status" value="1"/>
</dbReference>
<evidence type="ECO:0000313" key="5">
    <source>
        <dbReference type="EMBL" id="MDA0161023.1"/>
    </source>
</evidence>
<protein>
    <submittedName>
        <fullName evidence="5">Peptidoglycan DD-metalloendopeptidase family protein</fullName>
    </submittedName>
</protein>
<accession>A0A9X3S4W3</accession>
<evidence type="ECO:0000256" key="2">
    <source>
        <dbReference type="SAM" id="SignalP"/>
    </source>
</evidence>
<dbReference type="SUPFAM" id="SSF51261">
    <property type="entry name" value="Duplicated hybrid motif"/>
    <property type="match status" value="1"/>
</dbReference>
<feature type="domain" description="Peptidoglycan binding-like" evidence="3">
    <location>
        <begin position="96"/>
        <end position="149"/>
    </location>
</feature>
<dbReference type="Gene3D" id="1.10.101.10">
    <property type="entry name" value="PGBD-like superfamily/PGBD"/>
    <property type="match status" value="2"/>
</dbReference>
<dbReference type="InterPro" id="IPR016047">
    <property type="entry name" value="M23ase_b-sheet_dom"/>
</dbReference>
<dbReference type="Gene3D" id="2.70.70.10">
    <property type="entry name" value="Glucose Permease (Domain IIA)"/>
    <property type="match status" value="1"/>
</dbReference>
<dbReference type="Proteomes" id="UP001149140">
    <property type="component" value="Unassembled WGS sequence"/>
</dbReference>
<dbReference type="Pfam" id="PF01551">
    <property type="entry name" value="Peptidase_M23"/>
    <property type="match status" value="1"/>
</dbReference>
<dbReference type="InterPro" id="IPR036366">
    <property type="entry name" value="PGBDSf"/>
</dbReference>